<dbReference type="InterPro" id="IPR012677">
    <property type="entry name" value="Nucleotide-bd_a/b_plait_sf"/>
</dbReference>
<proteinExistence type="inferred from homology"/>
<evidence type="ECO:0000256" key="4">
    <source>
        <dbReference type="ARBA" id="ARBA00035287"/>
    </source>
</evidence>
<comment type="similarity">
    <text evidence="1 5">Belongs to the universal ribosomal protein uL23 family.</text>
</comment>
<gene>
    <name evidence="5 6" type="primary">rpl23</name>
</gene>
<name>A0A6B9PHB5_CODFR</name>
<evidence type="ECO:0000256" key="3">
    <source>
        <dbReference type="ARBA" id="ARBA00023274"/>
    </source>
</evidence>
<dbReference type="GO" id="GO:0006412">
    <property type="term" value="P:translation"/>
    <property type="evidence" value="ECO:0007669"/>
    <property type="project" value="UniProtKB-UniRule"/>
</dbReference>
<dbReference type="GO" id="GO:0005840">
    <property type="term" value="C:ribosome"/>
    <property type="evidence" value="ECO:0007669"/>
    <property type="project" value="UniProtKB-KW"/>
</dbReference>
<dbReference type="EMBL" id="MN853876">
    <property type="protein sequence ID" value="QHD45151.1"/>
    <property type="molecule type" value="Genomic_DNA"/>
</dbReference>
<dbReference type="Gene3D" id="3.30.70.330">
    <property type="match status" value="1"/>
</dbReference>
<reference evidence="6" key="1">
    <citation type="submission" date="2019-12" db="EMBL/GenBank/DDBJ databases">
        <authorList>
            <person name="Han H."/>
        </authorList>
    </citation>
    <scope>NUCLEOTIDE SEQUENCE</scope>
</reference>
<keyword evidence="6" id="KW-0150">Chloroplast</keyword>
<comment type="subunit">
    <text evidence="5">Part of the 50S ribosomal subunit.</text>
</comment>
<dbReference type="GO" id="GO:0003735">
    <property type="term" value="F:structural constituent of ribosome"/>
    <property type="evidence" value="ECO:0007669"/>
    <property type="project" value="InterPro"/>
</dbReference>
<dbReference type="GO" id="GO:0019843">
    <property type="term" value="F:rRNA binding"/>
    <property type="evidence" value="ECO:0007669"/>
    <property type="project" value="UniProtKB-UniRule"/>
</dbReference>
<geneLocation type="chloroplast" evidence="6"/>
<protein>
    <recommendedName>
        <fullName evidence="4 5">Large ribosomal subunit protein uL23c</fullName>
    </recommendedName>
</protein>
<dbReference type="InterPro" id="IPR013025">
    <property type="entry name" value="Ribosomal_uL23-like"/>
</dbReference>
<dbReference type="SUPFAM" id="SSF54189">
    <property type="entry name" value="Ribosomal proteins S24e, L23 and L15e"/>
    <property type="match status" value="1"/>
</dbReference>
<dbReference type="Pfam" id="PF00276">
    <property type="entry name" value="Ribosomal_L23"/>
    <property type="match status" value="1"/>
</dbReference>
<dbReference type="InterPro" id="IPR012678">
    <property type="entry name" value="Ribosomal_uL23/eL15/eS24_sf"/>
</dbReference>
<dbReference type="GO" id="GO:1990904">
    <property type="term" value="C:ribonucleoprotein complex"/>
    <property type="evidence" value="ECO:0007669"/>
    <property type="project" value="UniProtKB-KW"/>
</dbReference>
<dbReference type="AlphaFoldDB" id="A0A6B9PHB5"/>
<keyword evidence="6" id="KW-0934">Plastid</keyword>
<evidence type="ECO:0000256" key="1">
    <source>
        <dbReference type="ARBA" id="ARBA00006700"/>
    </source>
</evidence>
<evidence type="ECO:0000256" key="5">
    <source>
        <dbReference type="HAMAP-Rule" id="MF_01369"/>
    </source>
</evidence>
<keyword evidence="5" id="KW-0694">RNA-binding</keyword>
<comment type="function">
    <text evidence="5">Binds to 23S rRNA.</text>
</comment>
<keyword evidence="5" id="KW-0699">rRNA-binding</keyword>
<sequence length="95" mass="11712">MFYDFVFKPVLFTEKTTNLIEKNKYVFLIHHKLSKTHIKHFFKKYYNLHILQINTANQNRQKKNIFKKKGYKKFYKRCILQLKKNAVIPTLFLKK</sequence>
<keyword evidence="2 5" id="KW-0689">Ribosomal protein</keyword>
<evidence type="ECO:0000313" key="6">
    <source>
        <dbReference type="EMBL" id="QHD45151.1"/>
    </source>
</evidence>
<dbReference type="HAMAP" id="MF_01369_B">
    <property type="entry name" value="Ribosomal_uL23_B"/>
    <property type="match status" value="1"/>
</dbReference>
<evidence type="ECO:0000256" key="2">
    <source>
        <dbReference type="ARBA" id="ARBA00022980"/>
    </source>
</evidence>
<accession>A0A6B9PHB5</accession>
<dbReference type="GO" id="GO:0009507">
    <property type="term" value="C:chloroplast"/>
    <property type="evidence" value="ECO:0007669"/>
    <property type="project" value="UniProtKB-SubCell"/>
</dbReference>
<organism evidence="6">
    <name type="scientific">Codium fragile</name>
    <name type="common">Dead man's fingers</name>
    <name type="synonym">Green alga</name>
    <dbReference type="NCBI Taxonomy" id="3133"/>
    <lineage>
        <taxon>Eukaryota</taxon>
        <taxon>Viridiplantae</taxon>
        <taxon>Chlorophyta</taxon>
        <taxon>core chlorophytes</taxon>
        <taxon>Ulvophyceae</taxon>
        <taxon>TCBD clade</taxon>
        <taxon>Bryopsidales</taxon>
        <taxon>Bryopsidineae</taxon>
        <taxon>Codiaceae</taxon>
        <taxon>Codium</taxon>
    </lineage>
</organism>
<comment type="subcellular location">
    <subcellularLocation>
        <location evidence="5">Plastid</location>
        <location evidence="5">Chloroplast</location>
    </subcellularLocation>
</comment>
<keyword evidence="3 5" id="KW-0687">Ribonucleoprotein</keyword>